<sequence>VQHNVLAVKLLDTSTLRGGTLYCTIERLKHRLNNSVDNLIILEPNPPAWFRAISAIPTAPSKPVRTGLNQTRDSIF</sequence>
<feature type="non-terminal residue" evidence="1">
    <location>
        <position position="1"/>
    </location>
</feature>
<dbReference type="AlphaFoldDB" id="A0A382DV47"/>
<organism evidence="1">
    <name type="scientific">marine metagenome</name>
    <dbReference type="NCBI Taxonomy" id="408172"/>
    <lineage>
        <taxon>unclassified sequences</taxon>
        <taxon>metagenomes</taxon>
        <taxon>ecological metagenomes</taxon>
    </lineage>
</organism>
<reference evidence="1" key="1">
    <citation type="submission" date="2018-05" db="EMBL/GenBank/DDBJ databases">
        <authorList>
            <person name="Lanie J.A."/>
            <person name="Ng W.-L."/>
            <person name="Kazmierczak K.M."/>
            <person name="Andrzejewski T.M."/>
            <person name="Davidsen T.M."/>
            <person name="Wayne K.J."/>
            <person name="Tettelin H."/>
            <person name="Glass J.I."/>
            <person name="Rusch D."/>
            <person name="Podicherti R."/>
            <person name="Tsui H.-C.T."/>
            <person name="Winkler M.E."/>
        </authorList>
    </citation>
    <scope>NUCLEOTIDE SEQUENCE</scope>
</reference>
<name>A0A382DV47_9ZZZZ</name>
<dbReference type="EMBL" id="UINC01041251">
    <property type="protein sequence ID" value="SVB42258.1"/>
    <property type="molecule type" value="Genomic_DNA"/>
</dbReference>
<gene>
    <name evidence="1" type="ORF">METZ01_LOCUS195112</name>
</gene>
<proteinExistence type="predicted"/>
<protein>
    <submittedName>
        <fullName evidence="1">Uncharacterized protein</fullName>
    </submittedName>
</protein>
<evidence type="ECO:0000313" key="1">
    <source>
        <dbReference type="EMBL" id="SVB42258.1"/>
    </source>
</evidence>
<accession>A0A382DV47</accession>